<gene>
    <name evidence="7" type="ORF">FNU76_01905</name>
</gene>
<dbReference type="SUPFAM" id="SSF53850">
    <property type="entry name" value="Periplasmic binding protein-like II"/>
    <property type="match status" value="1"/>
</dbReference>
<protein>
    <recommendedName>
        <fullName evidence="6">Solute-binding protein family 5 domain-containing protein</fullName>
    </recommendedName>
</protein>
<dbReference type="InterPro" id="IPR030678">
    <property type="entry name" value="Peptide/Ni-bd"/>
</dbReference>
<evidence type="ECO:0000256" key="1">
    <source>
        <dbReference type="ARBA" id="ARBA00004196"/>
    </source>
</evidence>
<accession>A0A516SAN2</accession>
<dbReference type="Gene3D" id="3.10.105.10">
    <property type="entry name" value="Dipeptide-binding Protein, Domain 3"/>
    <property type="match status" value="1"/>
</dbReference>
<dbReference type="GO" id="GO:0043190">
    <property type="term" value="C:ATP-binding cassette (ABC) transporter complex"/>
    <property type="evidence" value="ECO:0007669"/>
    <property type="project" value="InterPro"/>
</dbReference>
<dbReference type="GO" id="GO:0030288">
    <property type="term" value="C:outer membrane-bounded periplasmic space"/>
    <property type="evidence" value="ECO:0007669"/>
    <property type="project" value="UniProtKB-ARBA"/>
</dbReference>
<dbReference type="GO" id="GO:1904680">
    <property type="term" value="F:peptide transmembrane transporter activity"/>
    <property type="evidence" value="ECO:0007669"/>
    <property type="project" value="TreeGrafter"/>
</dbReference>
<dbReference type="Proteomes" id="UP000317550">
    <property type="component" value="Chromosome"/>
</dbReference>
<feature type="chain" id="PRO_5022190733" description="Solute-binding protein family 5 domain-containing protein" evidence="5">
    <location>
        <begin position="23"/>
        <end position="604"/>
    </location>
</feature>
<dbReference type="KEGG" id="cari:FNU76_01905"/>
<sequence>MKLAMFAGLTCCIAGLALPASAQSADMNKVLRYYFRAPEAGFDPAKYTDHYSNNINYTIFESLYDYDYLARPMKLVPKVADGMPQMSPDGMQYTIRLKKGIYFSDDPAFGGKKRELVASDFVFALQRVVDPANRGAPWDFILKGKLIGLDEKIAAAQKKGAKFDYDKPFEGIKALDRYTLQFNLKRPDFLLPQILAMPAAGGVAREVLAKYGEESDAHPVGTGAYKLRTWERRTRIILEANPNYRGHTYTPAPGAVGVNPELAAQLSGKTFPRVGVIDIRIIESPQSAWLAFDDGGLDIMAELGSNFANMVAPGGQLAPKYAKHGWRYYRSLSTSVQWKMFNMEDPVVGGYKPEQVALRRAFTLAFNSAWNNWVVQMGLVEQAHSPVSPNVIGYDPKFRNAFLKFDPARGNAMLDVFGYKDCDGDGYRELPGCKPLEIAYLTSTGKDTRDDEEHVQATWRRLKVKSDVKKMQFPDLVNARQNGKYQMAYGAWNADYPDAENFMQLLYGPNSGPANESRFRNGQFDMLYEQIASMPDSETRNDKLRQMSRIVGAYAPWMYEFNKLDTFVTQPWVNGYLPHPDNFPHFANWDIDMDQRLKVLGTQP</sequence>
<dbReference type="AlphaFoldDB" id="A0A516SAN2"/>
<comment type="subcellular location">
    <subcellularLocation>
        <location evidence="1">Cell envelope</location>
    </subcellularLocation>
</comment>
<dbReference type="PANTHER" id="PTHR30290:SF10">
    <property type="entry name" value="PERIPLASMIC OLIGOPEPTIDE-BINDING PROTEIN-RELATED"/>
    <property type="match status" value="1"/>
</dbReference>
<proteinExistence type="inferred from homology"/>
<keyword evidence="4 5" id="KW-0732">Signal</keyword>
<dbReference type="Pfam" id="PF00496">
    <property type="entry name" value="SBP_bac_5"/>
    <property type="match status" value="1"/>
</dbReference>
<evidence type="ECO:0000313" key="7">
    <source>
        <dbReference type="EMBL" id="QDQ25206.1"/>
    </source>
</evidence>
<evidence type="ECO:0000256" key="3">
    <source>
        <dbReference type="ARBA" id="ARBA00022448"/>
    </source>
</evidence>
<evidence type="ECO:0000259" key="6">
    <source>
        <dbReference type="Pfam" id="PF00496"/>
    </source>
</evidence>
<dbReference type="PIRSF" id="PIRSF002741">
    <property type="entry name" value="MppA"/>
    <property type="match status" value="1"/>
</dbReference>
<evidence type="ECO:0000313" key="8">
    <source>
        <dbReference type="Proteomes" id="UP000317550"/>
    </source>
</evidence>
<evidence type="ECO:0000256" key="2">
    <source>
        <dbReference type="ARBA" id="ARBA00005695"/>
    </source>
</evidence>
<reference evidence="8" key="1">
    <citation type="submission" date="2019-07" db="EMBL/GenBank/DDBJ databases">
        <title>Chitinimonas sp. nov., isolated from Ny-Alesund, arctica soil.</title>
        <authorList>
            <person name="Xu Q."/>
            <person name="Peng F."/>
        </authorList>
    </citation>
    <scope>NUCLEOTIDE SEQUENCE [LARGE SCALE GENOMIC DNA]</scope>
    <source>
        <strain evidence="8">R3-44</strain>
    </source>
</reference>
<organism evidence="7 8">
    <name type="scientific">Chitinimonas arctica</name>
    <dbReference type="NCBI Taxonomy" id="2594795"/>
    <lineage>
        <taxon>Bacteria</taxon>
        <taxon>Pseudomonadati</taxon>
        <taxon>Pseudomonadota</taxon>
        <taxon>Betaproteobacteria</taxon>
        <taxon>Neisseriales</taxon>
        <taxon>Chitinibacteraceae</taxon>
        <taxon>Chitinimonas</taxon>
    </lineage>
</organism>
<feature type="domain" description="Solute-binding protein family 5" evidence="6">
    <location>
        <begin position="74"/>
        <end position="511"/>
    </location>
</feature>
<keyword evidence="3" id="KW-0813">Transport</keyword>
<dbReference type="GO" id="GO:0015833">
    <property type="term" value="P:peptide transport"/>
    <property type="evidence" value="ECO:0007669"/>
    <property type="project" value="TreeGrafter"/>
</dbReference>
<dbReference type="PANTHER" id="PTHR30290">
    <property type="entry name" value="PERIPLASMIC BINDING COMPONENT OF ABC TRANSPORTER"/>
    <property type="match status" value="1"/>
</dbReference>
<dbReference type="InterPro" id="IPR039424">
    <property type="entry name" value="SBP_5"/>
</dbReference>
<comment type="similarity">
    <text evidence="2">Belongs to the bacterial solute-binding protein 5 family.</text>
</comment>
<dbReference type="Gene3D" id="3.40.190.10">
    <property type="entry name" value="Periplasmic binding protein-like II"/>
    <property type="match status" value="1"/>
</dbReference>
<evidence type="ECO:0000256" key="4">
    <source>
        <dbReference type="ARBA" id="ARBA00022729"/>
    </source>
</evidence>
<dbReference type="InterPro" id="IPR000914">
    <property type="entry name" value="SBP_5_dom"/>
</dbReference>
<dbReference type="OrthoDB" id="9046151at2"/>
<keyword evidence="8" id="KW-1185">Reference proteome</keyword>
<feature type="signal peptide" evidence="5">
    <location>
        <begin position="1"/>
        <end position="22"/>
    </location>
</feature>
<name>A0A516SAN2_9NEIS</name>
<evidence type="ECO:0000256" key="5">
    <source>
        <dbReference type="SAM" id="SignalP"/>
    </source>
</evidence>
<dbReference type="EMBL" id="CP041730">
    <property type="protein sequence ID" value="QDQ25206.1"/>
    <property type="molecule type" value="Genomic_DNA"/>
</dbReference>